<dbReference type="EMBL" id="WKJJ01000008">
    <property type="protein sequence ID" value="MRV73000.1"/>
    <property type="molecule type" value="Genomic_DNA"/>
</dbReference>
<keyword evidence="3" id="KW-1185">Reference proteome</keyword>
<evidence type="ECO:0008006" key="4">
    <source>
        <dbReference type="Google" id="ProtNLM"/>
    </source>
</evidence>
<dbReference type="Proteomes" id="UP000446768">
    <property type="component" value="Unassembled WGS sequence"/>
</dbReference>
<sequence length="204" mass="23383">MQWFLRQHCISLVKPLASVRRRFHHGHFFLTGILMLVSISEAARMVRRGRATLYRDIDRGRLHKAISPNGESVLDTAELIRVYGQLFMHGTNNDAHGAPYITPPASLDTHATSNFHDVPKDDSLFRIMEERIHSLERIIALEAELRKVKDQVTSEMRARLDDKDQLIKMLEEKVQHLEHGLPAEQGGDAGKEPRGFWAKYARGR</sequence>
<protein>
    <recommendedName>
        <fullName evidence="4">Entry exclusion protein 1</fullName>
    </recommendedName>
</protein>
<evidence type="ECO:0000313" key="2">
    <source>
        <dbReference type="EMBL" id="MRV73000.1"/>
    </source>
</evidence>
<organism evidence="2 3">
    <name type="scientific">Pseudoduganella rivuli</name>
    <dbReference type="NCBI Taxonomy" id="2666085"/>
    <lineage>
        <taxon>Bacteria</taxon>
        <taxon>Pseudomonadati</taxon>
        <taxon>Pseudomonadota</taxon>
        <taxon>Betaproteobacteria</taxon>
        <taxon>Burkholderiales</taxon>
        <taxon>Oxalobacteraceae</taxon>
        <taxon>Telluria group</taxon>
        <taxon>Pseudoduganella</taxon>
    </lineage>
</organism>
<proteinExistence type="predicted"/>
<evidence type="ECO:0000256" key="1">
    <source>
        <dbReference type="SAM" id="Coils"/>
    </source>
</evidence>
<evidence type="ECO:0000313" key="3">
    <source>
        <dbReference type="Proteomes" id="UP000446768"/>
    </source>
</evidence>
<feature type="coiled-coil region" evidence="1">
    <location>
        <begin position="153"/>
        <end position="180"/>
    </location>
</feature>
<accession>A0A7X2IN92</accession>
<dbReference type="AlphaFoldDB" id="A0A7X2IN92"/>
<reference evidence="2 3" key="1">
    <citation type="submission" date="2019-11" db="EMBL/GenBank/DDBJ databases">
        <title>Novel species isolated from a subtropical stream in China.</title>
        <authorList>
            <person name="Lu H."/>
        </authorList>
    </citation>
    <scope>NUCLEOTIDE SEQUENCE [LARGE SCALE GENOMIC DNA]</scope>
    <source>
        <strain evidence="2 3">FT92W</strain>
    </source>
</reference>
<comment type="caution">
    <text evidence="2">The sequence shown here is derived from an EMBL/GenBank/DDBJ whole genome shotgun (WGS) entry which is preliminary data.</text>
</comment>
<keyword evidence="1" id="KW-0175">Coiled coil</keyword>
<name>A0A7X2IN92_9BURK</name>
<gene>
    <name evidence="2" type="ORF">GJ700_14920</name>
</gene>
<dbReference type="RefSeq" id="WP_154375131.1">
    <property type="nucleotide sequence ID" value="NZ_WKJJ01000008.1"/>
</dbReference>